<feature type="region of interest" description="Disordered" evidence="1">
    <location>
        <begin position="15"/>
        <end position="88"/>
    </location>
</feature>
<evidence type="ECO:0000313" key="3">
    <source>
        <dbReference type="Proteomes" id="UP001341281"/>
    </source>
</evidence>
<accession>A0AAQ3WIA7</accession>
<proteinExistence type="predicted"/>
<gene>
    <name evidence="2" type="ORF">U9M48_012182</name>
</gene>
<dbReference type="EMBL" id="CP144747">
    <property type="protein sequence ID" value="WVZ62428.1"/>
    <property type="molecule type" value="Genomic_DNA"/>
</dbReference>
<feature type="compositionally biased region" description="Basic residues" evidence="1">
    <location>
        <begin position="54"/>
        <end position="77"/>
    </location>
</feature>
<dbReference type="Proteomes" id="UP001341281">
    <property type="component" value="Chromosome 03"/>
</dbReference>
<protein>
    <submittedName>
        <fullName evidence="2">Uncharacterized protein</fullName>
    </submittedName>
</protein>
<name>A0AAQ3WIA7_PASNO</name>
<evidence type="ECO:0000313" key="2">
    <source>
        <dbReference type="EMBL" id="WVZ62428.1"/>
    </source>
</evidence>
<keyword evidence="3" id="KW-1185">Reference proteome</keyword>
<dbReference type="EMBL" id="CP144747">
    <property type="protein sequence ID" value="WVZ62426.1"/>
    <property type="molecule type" value="Genomic_DNA"/>
</dbReference>
<dbReference type="EMBL" id="CP144747">
    <property type="protein sequence ID" value="WVZ62427.1"/>
    <property type="molecule type" value="Genomic_DNA"/>
</dbReference>
<organism evidence="2 3">
    <name type="scientific">Paspalum notatum var. saurae</name>
    <dbReference type="NCBI Taxonomy" id="547442"/>
    <lineage>
        <taxon>Eukaryota</taxon>
        <taxon>Viridiplantae</taxon>
        <taxon>Streptophyta</taxon>
        <taxon>Embryophyta</taxon>
        <taxon>Tracheophyta</taxon>
        <taxon>Spermatophyta</taxon>
        <taxon>Magnoliopsida</taxon>
        <taxon>Liliopsida</taxon>
        <taxon>Poales</taxon>
        <taxon>Poaceae</taxon>
        <taxon>PACMAD clade</taxon>
        <taxon>Panicoideae</taxon>
        <taxon>Andropogonodae</taxon>
        <taxon>Paspaleae</taxon>
        <taxon>Paspalinae</taxon>
        <taxon>Paspalum</taxon>
    </lineage>
</organism>
<reference evidence="2 3" key="1">
    <citation type="submission" date="2024-02" db="EMBL/GenBank/DDBJ databases">
        <title>High-quality chromosome-scale genome assembly of Pensacola bahiagrass (Paspalum notatum Flugge var. saurae).</title>
        <authorList>
            <person name="Vega J.M."/>
            <person name="Podio M."/>
            <person name="Orjuela J."/>
            <person name="Siena L.A."/>
            <person name="Pessino S.C."/>
            <person name="Combes M.C."/>
            <person name="Mariac C."/>
            <person name="Albertini E."/>
            <person name="Pupilli F."/>
            <person name="Ortiz J.P.A."/>
            <person name="Leblanc O."/>
        </authorList>
    </citation>
    <scope>NUCLEOTIDE SEQUENCE [LARGE SCALE GENOMIC DNA]</scope>
    <source>
        <strain evidence="2">R1</strain>
        <tissue evidence="2">Leaf</tissue>
    </source>
</reference>
<dbReference type="AlphaFoldDB" id="A0AAQ3WIA7"/>
<sequence length="114" mass="13182">MYLLTREEIALTRPLAASSANPRATRARASPQLPSPGRRRARVRPTARGPLLHPHPRRPLPRCFRRRAAPLRRRSSRRTSAPLCRRLSGRRSTPFRRCRLRGPARLQLPPFARR</sequence>
<evidence type="ECO:0000256" key="1">
    <source>
        <dbReference type="SAM" id="MobiDB-lite"/>
    </source>
</evidence>